<sequence length="193" mass="20704">MGVEWTRRILTVVVAAPAAMYLLGSSIGTAVLATVIMSGCLIEFRLNLCPPLLLHVVGQKPEAKNHLVHAAFVVSVGCLVAVAATQSKPLHGRSTHSVSNAATSAGYVVVFGYHLLLATTRSPPSKATSLLAGIVDLFLDLVAMTYIVQYIHTLFMSTFFPHVYYTHANVSGFSHAILVRHATSYGMGLQVRK</sequence>
<dbReference type="AlphaFoldDB" id="A0A6A4ZX41"/>
<evidence type="ECO:0000313" key="2">
    <source>
        <dbReference type="EMBL" id="KAF0716978.1"/>
    </source>
</evidence>
<protein>
    <submittedName>
        <fullName evidence="2">Uncharacterized protein</fullName>
    </submittedName>
</protein>
<name>A0A6A4ZX41_APHAT</name>
<evidence type="ECO:0000313" key="3">
    <source>
        <dbReference type="Proteomes" id="UP000469452"/>
    </source>
</evidence>
<reference evidence="2 3" key="1">
    <citation type="submission" date="2019-06" db="EMBL/GenBank/DDBJ databases">
        <title>Genomics analysis of Aphanomyces spp. identifies a new class of oomycete effector associated with host adaptation.</title>
        <authorList>
            <person name="Gaulin E."/>
        </authorList>
    </citation>
    <scope>NUCLEOTIDE SEQUENCE [LARGE SCALE GENOMIC DNA]</scope>
    <source>
        <strain evidence="2 3">E</strain>
    </source>
</reference>
<gene>
    <name evidence="2" type="ORF">AaE_010952</name>
</gene>
<dbReference type="EMBL" id="VJMI01016748">
    <property type="protein sequence ID" value="KAF0716978.1"/>
    <property type="molecule type" value="Genomic_DNA"/>
</dbReference>
<feature type="transmembrane region" description="Helical" evidence="1">
    <location>
        <begin position="20"/>
        <end position="46"/>
    </location>
</feature>
<evidence type="ECO:0000256" key="1">
    <source>
        <dbReference type="SAM" id="Phobius"/>
    </source>
</evidence>
<proteinExistence type="predicted"/>
<accession>A0A6A4ZX41</accession>
<dbReference type="Proteomes" id="UP000469452">
    <property type="component" value="Unassembled WGS sequence"/>
</dbReference>
<feature type="transmembrane region" description="Helical" evidence="1">
    <location>
        <begin position="130"/>
        <end position="151"/>
    </location>
</feature>
<organism evidence="2 3">
    <name type="scientific">Aphanomyces astaci</name>
    <name type="common">Crayfish plague agent</name>
    <dbReference type="NCBI Taxonomy" id="112090"/>
    <lineage>
        <taxon>Eukaryota</taxon>
        <taxon>Sar</taxon>
        <taxon>Stramenopiles</taxon>
        <taxon>Oomycota</taxon>
        <taxon>Saprolegniomycetes</taxon>
        <taxon>Saprolegniales</taxon>
        <taxon>Verrucalvaceae</taxon>
        <taxon>Aphanomyces</taxon>
    </lineage>
</organism>
<comment type="caution">
    <text evidence="2">The sequence shown here is derived from an EMBL/GenBank/DDBJ whole genome shotgun (WGS) entry which is preliminary data.</text>
</comment>
<keyword evidence="1" id="KW-1133">Transmembrane helix</keyword>
<keyword evidence="1" id="KW-0812">Transmembrane</keyword>
<dbReference type="VEuPathDB" id="FungiDB:H257_08092"/>
<feature type="transmembrane region" description="Helical" evidence="1">
    <location>
        <begin position="98"/>
        <end position="118"/>
    </location>
</feature>
<keyword evidence="1" id="KW-0472">Membrane</keyword>
<feature type="transmembrane region" description="Helical" evidence="1">
    <location>
        <begin position="67"/>
        <end position="86"/>
    </location>
</feature>